<gene>
    <name evidence="2" type="ORF">UFOPK3461_00598</name>
</gene>
<dbReference type="AlphaFoldDB" id="A0A6J7DYE8"/>
<feature type="transmembrane region" description="Helical" evidence="1">
    <location>
        <begin position="322"/>
        <end position="343"/>
    </location>
</feature>
<dbReference type="EMBL" id="CAFBLW010000038">
    <property type="protein sequence ID" value="CAB4875787.1"/>
    <property type="molecule type" value="Genomic_DNA"/>
</dbReference>
<organism evidence="2">
    <name type="scientific">freshwater metagenome</name>
    <dbReference type="NCBI Taxonomy" id="449393"/>
    <lineage>
        <taxon>unclassified sequences</taxon>
        <taxon>metagenomes</taxon>
        <taxon>ecological metagenomes</taxon>
    </lineage>
</organism>
<keyword evidence="1" id="KW-0812">Transmembrane</keyword>
<feature type="transmembrane region" description="Helical" evidence="1">
    <location>
        <begin position="489"/>
        <end position="507"/>
    </location>
</feature>
<proteinExistence type="predicted"/>
<feature type="transmembrane region" description="Helical" evidence="1">
    <location>
        <begin position="424"/>
        <end position="443"/>
    </location>
</feature>
<feature type="transmembrane region" description="Helical" evidence="1">
    <location>
        <begin position="240"/>
        <end position="268"/>
    </location>
</feature>
<feature type="transmembrane region" description="Helical" evidence="1">
    <location>
        <begin position="209"/>
        <end position="228"/>
    </location>
</feature>
<feature type="transmembrane region" description="Helical" evidence="1">
    <location>
        <begin position="458"/>
        <end position="477"/>
    </location>
</feature>
<feature type="transmembrane region" description="Helical" evidence="1">
    <location>
        <begin position="125"/>
        <end position="142"/>
    </location>
</feature>
<evidence type="ECO:0000313" key="2">
    <source>
        <dbReference type="EMBL" id="CAB4875787.1"/>
    </source>
</evidence>
<protein>
    <submittedName>
        <fullName evidence="2">Unannotated protein</fullName>
    </submittedName>
</protein>
<reference evidence="2" key="1">
    <citation type="submission" date="2020-05" db="EMBL/GenBank/DDBJ databases">
        <authorList>
            <person name="Chiriac C."/>
            <person name="Salcher M."/>
            <person name="Ghai R."/>
            <person name="Kavagutti S V."/>
        </authorList>
    </citation>
    <scope>NUCLEOTIDE SEQUENCE</scope>
</reference>
<feature type="transmembrane region" description="Helical" evidence="1">
    <location>
        <begin position="280"/>
        <end position="302"/>
    </location>
</feature>
<sequence length="519" mass="57314">MKDKFIAVFLISTFTFLAIPSSQAADIPLLTWERGKEQNLVLGGKTLHNQWKITIESPSGRALQFTESNVNSAGFIVYSVQLPKDFPLGVYTISTQGKNYAKTTVAGVHVIELTAYNVIQMPNELLFLVVVSSFLVTTFSIIRRPRYSPLSYMKSLDLTLNPYDERFAKYPSIFRSVYRMRIQAVDNLQKSLFKFSLLRDGELLHKISPALWALLPLASLFIGFAAAFESRSAGQVVQIPITLFAGIAILGVLDSYSGFVATIGFALLQVLGGNVTNVKDVLAVMAVAIAWCAPGLVSTSYFSTTSRDFSRFQTKDRKNLLILPAALIGASLALVSQMISSSLTSHVGSFFNQKFLVPTIVLVAIAAKHYLEIAIDNAHLDQDTPNGYREVSLEVARVISPQATLIIATCTFSVTYIWTKSFTIGLLCALLYALPFLFLLVRFTSTSIKTLNRFPRNIYLESALISVIVFFAFLLISKAPFEVEIKSKILLVFSAIPLILHGFFNALSDTKLSESEALK</sequence>
<keyword evidence="1" id="KW-0472">Membrane</keyword>
<accession>A0A6J7DYE8</accession>
<feature type="transmembrane region" description="Helical" evidence="1">
    <location>
        <begin position="355"/>
        <end position="375"/>
    </location>
</feature>
<evidence type="ECO:0000256" key="1">
    <source>
        <dbReference type="SAM" id="Phobius"/>
    </source>
</evidence>
<feature type="transmembrane region" description="Helical" evidence="1">
    <location>
        <begin position="395"/>
        <end position="417"/>
    </location>
</feature>
<name>A0A6J7DYE8_9ZZZZ</name>
<keyword evidence="1" id="KW-1133">Transmembrane helix</keyword>